<name>A0A2A5ASZ3_9GAMM</name>
<proteinExistence type="predicted"/>
<comment type="caution">
    <text evidence="2">The sequence shown here is derived from an EMBL/GenBank/DDBJ whole genome shotgun (WGS) entry which is preliminary data.</text>
</comment>
<dbReference type="AlphaFoldDB" id="A0A2A5ASZ3"/>
<evidence type="ECO:0000313" key="2">
    <source>
        <dbReference type="EMBL" id="PCJ22362.1"/>
    </source>
</evidence>
<protein>
    <recommendedName>
        <fullName evidence="4">MSHA biogenesis protein MshJ</fullName>
    </recommendedName>
</protein>
<accession>A0A2A5ASZ3</accession>
<evidence type="ECO:0008006" key="4">
    <source>
        <dbReference type="Google" id="ProtNLM"/>
    </source>
</evidence>
<organism evidence="2 3">
    <name type="scientific">SAR86 cluster bacterium</name>
    <dbReference type="NCBI Taxonomy" id="2030880"/>
    <lineage>
        <taxon>Bacteria</taxon>
        <taxon>Pseudomonadati</taxon>
        <taxon>Pseudomonadota</taxon>
        <taxon>Gammaproteobacteria</taxon>
        <taxon>SAR86 cluster</taxon>
    </lineage>
</organism>
<dbReference type="Proteomes" id="UP000218327">
    <property type="component" value="Unassembled WGS sequence"/>
</dbReference>
<reference evidence="3" key="1">
    <citation type="submission" date="2017-08" db="EMBL/GenBank/DDBJ databases">
        <title>A dynamic microbial community with high functional redundancy inhabits the cold, oxic subseafloor aquifer.</title>
        <authorList>
            <person name="Tully B.J."/>
            <person name="Wheat C.G."/>
            <person name="Glazer B.T."/>
            <person name="Huber J.A."/>
        </authorList>
    </citation>
    <scope>NUCLEOTIDE SEQUENCE [LARGE SCALE GENOMIC DNA]</scope>
</reference>
<evidence type="ECO:0000313" key="3">
    <source>
        <dbReference type="Proteomes" id="UP000218327"/>
    </source>
</evidence>
<keyword evidence="1" id="KW-0472">Membrane</keyword>
<feature type="transmembrane region" description="Helical" evidence="1">
    <location>
        <begin position="25"/>
        <end position="44"/>
    </location>
</feature>
<dbReference type="EMBL" id="NVVJ01000064">
    <property type="protein sequence ID" value="PCJ22362.1"/>
    <property type="molecule type" value="Genomic_DNA"/>
</dbReference>
<gene>
    <name evidence="2" type="ORF">COA96_14735</name>
</gene>
<keyword evidence="1" id="KW-1133">Transmembrane helix</keyword>
<evidence type="ECO:0000256" key="1">
    <source>
        <dbReference type="SAM" id="Phobius"/>
    </source>
</evidence>
<keyword evidence="1" id="KW-0812">Transmembrane</keyword>
<sequence length="237" mass="26072">MNEKLKIQLDAAVKNIESRPQSEKAIVLVMIIAVLVLTYMSVAFDPVRADISQANSQILNADRQIQAQQTAYAEMLVASQEDPNKFANDRLTVIAREQGLLSQEISSLAGDLITPAGMTRILTSVLERQPGLELVSFQNKAATSLRDEESAASDTSGVVAPNNSASLNDISGQVYEHGLRIEFQGDFFTTLKYLRFLEEVTGSFFWDSISFKQLEWPTALITLEIHTLSTNAGFIGV</sequence>